<dbReference type="EMBL" id="WEGI01000001">
    <property type="protein sequence ID" value="MQY24908.1"/>
    <property type="molecule type" value="Genomic_DNA"/>
</dbReference>
<sequence>MREDQPTGKEEIAALAQQVKTARGKLPLQQNAALFDVLSDDEFAAERELAEWTREKRRRQRRDALKAELSAERRDRRVADSIRRSEEADDRWHRRALAARRRVSSPDARLAQLFRRAEWSSRALIGVVVIGMVWAGVNVQHNLVPSGDMTDPLYWLSYGFEAMISIPIITIMMVTTTAARWGRDVNRGRVVLLEAGLLGVTIALNAGPHIAAGRIAHAAEAAVAPIMVGVVIWLHAWVSARYAMLIEGITELTEQPATPPVAATTVRSDRIFPAEPDLFAELELEADRAAITENALPATASAAGRRKSRAAGSGRGPDTAADADTRVLAAVGDDFDDSIPEGEDVQWWTAARAISDRGMSTLPVEQLAEILTLADQSASPTSISTETGLSRAAVVRVLDSARKLGPHYAITG</sequence>
<feature type="region of interest" description="Disordered" evidence="1">
    <location>
        <begin position="300"/>
        <end position="323"/>
    </location>
</feature>
<feature type="transmembrane region" description="Helical" evidence="2">
    <location>
        <begin position="157"/>
        <end position="179"/>
    </location>
</feature>
<name>A0A7K0DGU7_9NOCA</name>
<dbReference type="AlphaFoldDB" id="A0A7K0DGU7"/>
<accession>A0A7K0DGU7</accession>
<evidence type="ECO:0000256" key="1">
    <source>
        <dbReference type="SAM" id="MobiDB-lite"/>
    </source>
</evidence>
<keyword evidence="2" id="KW-0812">Transmembrane</keyword>
<organism evidence="3 4">
    <name type="scientific">Nocardia aurantia</name>
    <dbReference type="NCBI Taxonomy" id="2585199"/>
    <lineage>
        <taxon>Bacteria</taxon>
        <taxon>Bacillati</taxon>
        <taxon>Actinomycetota</taxon>
        <taxon>Actinomycetes</taxon>
        <taxon>Mycobacteriales</taxon>
        <taxon>Nocardiaceae</taxon>
        <taxon>Nocardia</taxon>
    </lineage>
</organism>
<dbReference type="Proteomes" id="UP000431401">
    <property type="component" value="Unassembled WGS sequence"/>
</dbReference>
<feature type="transmembrane region" description="Helical" evidence="2">
    <location>
        <begin position="119"/>
        <end position="137"/>
    </location>
</feature>
<evidence type="ECO:0008006" key="5">
    <source>
        <dbReference type="Google" id="ProtNLM"/>
    </source>
</evidence>
<dbReference type="OrthoDB" id="4556509at2"/>
<reference evidence="3 4" key="1">
    <citation type="submission" date="2019-10" db="EMBL/GenBank/DDBJ databases">
        <title>Nocardia macrotermitis sp. nov. and Nocardia aurantia sp. nov., isolated from the gut of fungus growing-termite Macrotermes natalensis.</title>
        <authorList>
            <person name="Benndorf R."/>
            <person name="Schwitalla J."/>
            <person name="Martin K."/>
            <person name="De Beer W."/>
            <person name="Kaster A.-K."/>
            <person name="Vollmers J."/>
            <person name="Poulsen M."/>
            <person name="Beemelmanns C."/>
        </authorList>
    </citation>
    <scope>NUCLEOTIDE SEQUENCE [LARGE SCALE GENOMIC DNA]</scope>
    <source>
        <strain evidence="3 4">RB56</strain>
    </source>
</reference>
<keyword evidence="2" id="KW-0472">Membrane</keyword>
<keyword evidence="2" id="KW-1133">Transmembrane helix</keyword>
<protein>
    <recommendedName>
        <fullName evidence="5">DUF2637 domain-containing protein</fullName>
    </recommendedName>
</protein>
<comment type="caution">
    <text evidence="3">The sequence shown here is derived from an EMBL/GenBank/DDBJ whole genome shotgun (WGS) entry which is preliminary data.</text>
</comment>
<proteinExistence type="predicted"/>
<feature type="transmembrane region" description="Helical" evidence="2">
    <location>
        <begin position="191"/>
        <end position="212"/>
    </location>
</feature>
<evidence type="ECO:0000313" key="4">
    <source>
        <dbReference type="Proteomes" id="UP000431401"/>
    </source>
</evidence>
<evidence type="ECO:0000256" key="2">
    <source>
        <dbReference type="SAM" id="Phobius"/>
    </source>
</evidence>
<evidence type="ECO:0000313" key="3">
    <source>
        <dbReference type="EMBL" id="MQY24908.1"/>
    </source>
</evidence>
<keyword evidence="4" id="KW-1185">Reference proteome</keyword>
<dbReference type="RefSeq" id="WP_153338767.1">
    <property type="nucleotide sequence ID" value="NZ_WEGI01000001.1"/>
</dbReference>
<feature type="transmembrane region" description="Helical" evidence="2">
    <location>
        <begin position="218"/>
        <end position="238"/>
    </location>
</feature>
<gene>
    <name evidence="3" type="ORF">NRB56_04620</name>
</gene>